<evidence type="ECO:0000256" key="5">
    <source>
        <dbReference type="SAM" id="MobiDB-lite"/>
    </source>
</evidence>
<dbReference type="SMART" id="SM00382">
    <property type="entry name" value="AAA"/>
    <property type="match status" value="1"/>
</dbReference>
<keyword evidence="4" id="KW-0067">ATP-binding</keyword>
<comment type="caution">
    <text evidence="7">The sequence shown here is derived from an EMBL/GenBank/DDBJ whole genome shotgun (WGS) entry which is preliminary data.</text>
</comment>
<sequence>MTMLEICDLRKEYRTGRATLHALDGVSASLVAGRTLAVVGESGSGKSTLGSIVAGLETATSGTVTIDGTTVDRRAFRGPLRRRVQTVFQSPLQSLNAKFRVETTLAEPLRVLLRMSRSEASTRVDELLDAVHLPRELRHRRPAELSGGQQQRVAIARALAPDPDLVVLDEPTSGLDQSIRGHIVNLLRELQAERQLSYIFITHDIDVAQAIAHDVIVMQHGRIVEEGGREVLTAPTDPYTRRLLDAVPTLDPARRRRHLRLEALPAAAVPDTPVGAAINPPSAHPFDEETAP</sequence>
<name>A0A7W4YZT9_9ACTN</name>
<keyword evidence="3" id="KW-0547">Nucleotide-binding</keyword>
<evidence type="ECO:0000313" key="8">
    <source>
        <dbReference type="Proteomes" id="UP000589626"/>
    </source>
</evidence>
<reference evidence="7 8" key="1">
    <citation type="submission" date="2020-08" db="EMBL/GenBank/DDBJ databases">
        <title>Sequencing the genomes of 1000 actinobacteria strains.</title>
        <authorList>
            <person name="Klenk H.-P."/>
        </authorList>
    </citation>
    <scope>NUCLEOTIDE SEQUENCE [LARGE SCALE GENOMIC DNA]</scope>
    <source>
        <strain evidence="7 8">DSM 105498</strain>
    </source>
</reference>
<dbReference type="InterPro" id="IPR027417">
    <property type="entry name" value="P-loop_NTPase"/>
</dbReference>
<dbReference type="InterPro" id="IPR003439">
    <property type="entry name" value="ABC_transporter-like_ATP-bd"/>
</dbReference>
<dbReference type="GO" id="GO:0016887">
    <property type="term" value="F:ATP hydrolysis activity"/>
    <property type="evidence" value="ECO:0007669"/>
    <property type="project" value="InterPro"/>
</dbReference>
<proteinExistence type="inferred from homology"/>
<gene>
    <name evidence="7" type="ORF">FHU40_000904</name>
</gene>
<accession>A0A7W4YZT9</accession>
<dbReference type="SUPFAM" id="SSF52540">
    <property type="entry name" value="P-loop containing nucleoside triphosphate hydrolases"/>
    <property type="match status" value="1"/>
</dbReference>
<comment type="similarity">
    <text evidence="1">Belongs to the ABC transporter superfamily.</text>
</comment>
<dbReference type="InterPro" id="IPR017871">
    <property type="entry name" value="ABC_transporter-like_CS"/>
</dbReference>
<keyword evidence="2" id="KW-0813">Transport</keyword>
<dbReference type="Gene3D" id="3.40.50.300">
    <property type="entry name" value="P-loop containing nucleotide triphosphate hydrolases"/>
    <property type="match status" value="1"/>
</dbReference>
<dbReference type="CDD" id="cd03257">
    <property type="entry name" value="ABC_NikE_OppD_transporters"/>
    <property type="match status" value="1"/>
</dbReference>
<keyword evidence="8" id="KW-1185">Reference proteome</keyword>
<feature type="region of interest" description="Disordered" evidence="5">
    <location>
        <begin position="272"/>
        <end position="292"/>
    </location>
</feature>
<dbReference type="AlphaFoldDB" id="A0A7W4YZT9"/>
<dbReference type="GO" id="GO:0005524">
    <property type="term" value="F:ATP binding"/>
    <property type="evidence" value="ECO:0007669"/>
    <property type="project" value="UniProtKB-KW"/>
</dbReference>
<organism evidence="7 8">
    <name type="scientific">Nocardioides soli</name>
    <dbReference type="NCBI Taxonomy" id="1036020"/>
    <lineage>
        <taxon>Bacteria</taxon>
        <taxon>Bacillati</taxon>
        <taxon>Actinomycetota</taxon>
        <taxon>Actinomycetes</taxon>
        <taxon>Propionibacteriales</taxon>
        <taxon>Nocardioidaceae</taxon>
        <taxon>Nocardioides</taxon>
    </lineage>
</organism>
<dbReference type="InterPro" id="IPR050319">
    <property type="entry name" value="ABC_transp_ATP-bind"/>
</dbReference>
<protein>
    <submittedName>
        <fullName evidence="7">ABC-type glutathione transport system ATPase component</fullName>
    </submittedName>
</protein>
<evidence type="ECO:0000256" key="1">
    <source>
        <dbReference type="ARBA" id="ARBA00005417"/>
    </source>
</evidence>
<evidence type="ECO:0000256" key="2">
    <source>
        <dbReference type="ARBA" id="ARBA00022448"/>
    </source>
</evidence>
<dbReference type="GO" id="GO:0055085">
    <property type="term" value="P:transmembrane transport"/>
    <property type="evidence" value="ECO:0007669"/>
    <property type="project" value="UniProtKB-ARBA"/>
</dbReference>
<dbReference type="PROSITE" id="PS50893">
    <property type="entry name" value="ABC_TRANSPORTER_2"/>
    <property type="match status" value="1"/>
</dbReference>
<dbReference type="PANTHER" id="PTHR43776:SF7">
    <property type="entry name" value="D,D-DIPEPTIDE TRANSPORT ATP-BINDING PROTEIN DDPF-RELATED"/>
    <property type="match status" value="1"/>
</dbReference>
<evidence type="ECO:0000259" key="6">
    <source>
        <dbReference type="PROSITE" id="PS50893"/>
    </source>
</evidence>
<dbReference type="PANTHER" id="PTHR43776">
    <property type="entry name" value="TRANSPORT ATP-BINDING PROTEIN"/>
    <property type="match status" value="1"/>
</dbReference>
<evidence type="ECO:0000313" key="7">
    <source>
        <dbReference type="EMBL" id="MBB3041103.1"/>
    </source>
</evidence>
<dbReference type="Proteomes" id="UP000589626">
    <property type="component" value="Unassembled WGS sequence"/>
</dbReference>
<dbReference type="InterPro" id="IPR003593">
    <property type="entry name" value="AAA+_ATPase"/>
</dbReference>
<dbReference type="Pfam" id="PF00005">
    <property type="entry name" value="ABC_tran"/>
    <property type="match status" value="1"/>
</dbReference>
<dbReference type="EMBL" id="JACHWR010000001">
    <property type="protein sequence ID" value="MBB3041103.1"/>
    <property type="molecule type" value="Genomic_DNA"/>
</dbReference>
<dbReference type="PROSITE" id="PS00211">
    <property type="entry name" value="ABC_TRANSPORTER_1"/>
    <property type="match status" value="1"/>
</dbReference>
<evidence type="ECO:0000256" key="3">
    <source>
        <dbReference type="ARBA" id="ARBA00022741"/>
    </source>
</evidence>
<evidence type="ECO:0000256" key="4">
    <source>
        <dbReference type="ARBA" id="ARBA00022840"/>
    </source>
</evidence>
<feature type="domain" description="ABC transporter" evidence="6">
    <location>
        <begin position="4"/>
        <end position="245"/>
    </location>
</feature>